<dbReference type="AlphaFoldDB" id="A0AAX4PL29"/>
<keyword evidence="1" id="KW-0812">Transmembrane</keyword>
<feature type="transmembrane region" description="Helical" evidence="1">
    <location>
        <begin position="127"/>
        <end position="149"/>
    </location>
</feature>
<dbReference type="EMBL" id="CP151515">
    <property type="protein sequence ID" value="WZN66463.1"/>
    <property type="molecule type" value="Genomic_DNA"/>
</dbReference>
<evidence type="ECO:0000313" key="4">
    <source>
        <dbReference type="Proteomes" id="UP001472866"/>
    </source>
</evidence>
<keyword evidence="1" id="KW-1133">Transmembrane helix</keyword>
<evidence type="ECO:0000313" key="3">
    <source>
        <dbReference type="EMBL" id="WZN66463.1"/>
    </source>
</evidence>
<evidence type="ECO:0000256" key="1">
    <source>
        <dbReference type="SAM" id="Phobius"/>
    </source>
</evidence>
<sequence>MIVKLRKLGGIGKKAGVDLELPDGLEDVTALRKLVADKLGLEGKRLRLSHKGRVLHDFGSLPRIAEGDVLSYALAPRPPDEYLRETVDGGFEEEEERELRFDIESLPSHWQRKLASHLRHRAGLPDAALLVIFALSPTGYAVLVAWFLFGRLASSQGLGSLYLILSVIAFIFTNLGKRREGEASAYTVFNNFQALPGQLTGDQLDRQMVRGQLT</sequence>
<evidence type="ECO:0000259" key="2">
    <source>
        <dbReference type="Pfam" id="PF10260"/>
    </source>
</evidence>
<dbReference type="InterPro" id="IPR039159">
    <property type="entry name" value="SAYSD1"/>
</dbReference>
<feature type="domain" description="SAYSvFN" evidence="2">
    <location>
        <begin position="143"/>
        <end position="208"/>
    </location>
</feature>
<organism evidence="3 4">
    <name type="scientific">Chloropicon roscoffensis</name>
    <dbReference type="NCBI Taxonomy" id="1461544"/>
    <lineage>
        <taxon>Eukaryota</taxon>
        <taxon>Viridiplantae</taxon>
        <taxon>Chlorophyta</taxon>
        <taxon>Chloropicophyceae</taxon>
        <taxon>Chloropicales</taxon>
        <taxon>Chloropicaceae</taxon>
        <taxon>Chloropicon</taxon>
    </lineage>
</organism>
<dbReference type="PANTHER" id="PTHR13527">
    <property type="entry name" value="SAYSVFN DOMAIN-CONTAINING PROTEIN 1"/>
    <property type="match status" value="1"/>
</dbReference>
<reference evidence="3 4" key="1">
    <citation type="submission" date="2024-03" db="EMBL/GenBank/DDBJ databases">
        <title>Complete genome sequence of the green alga Chloropicon roscoffensis RCC1871.</title>
        <authorList>
            <person name="Lemieux C."/>
            <person name="Pombert J.-F."/>
            <person name="Otis C."/>
            <person name="Turmel M."/>
        </authorList>
    </citation>
    <scope>NUCLEOTIDE SEQUENCE [LARGE SCALE GENOMIC DNA]</scope>
    <source>
        <strain evidence="3 4">RCC1871</strain>
    </source>
</reference>
<accession>A0AAX4PL29</accession>
<dbReference type="InterPro" id="IPR019387">
    <property type="entry name" value="SAYSvFN_dom"/>
</dbReference>
<dbReference type="Proteomes" id="UP001472866">
    <property type="component" value="Chromosome 15"/>
</dbReference>
<feature type="transmembrane region" description="Helical" evidence="1">
    <location>
        <begin position="155"/>
        <end position="175"/>
    </location>
</feature>
<protein>
    <submittedName>
        <fullName evidence="3">SAYSvFN domain-containing protein</fullName>
    </submittedName>
</protein>
<dbReference type="PANTHER" id="PTHR13527:SF0">
    <property type="entry name" value="SAYSVFN DOMAIN-CONTAINING PROTEIN 1"/>
    <property type="match status" value="1"/>
</dbReference>
<name>A0AAX4PL29_9CHLO</name>
<gene>
    <name evidence="3" type="ORF">HKI87_15g80300</name>
</gene>
<proteinExistence type="predicted"/>
<keyword evidence="1" id="KW-0472">Membrane</keyword>
<keyword evidence="4" id="KW-1185">Reference proteome</keyword>
<dbReference type="Pfam" id="PF10260">
    <property type="entry name" value="SAYSvFN"/>
    <property type="match status" value="1"/>
</dbReference>